<comment type="caution">
    <text evidence="1">The sequence shown here is derived from an EMBL/GenBank/DDBJ whole genome shotgun (WGS) entry which is preliminary data.</text>
</comment>
<gene>
    <name evidence="1" type="ORF">P5673_012546</name>
</gene>
<dbReference type="Proteomes" id="UP001249851">
    <property type="component" value="Unassembled WGS sequence"/>
</dbReference>
<dbReference type="AlphaFoldDB" id="A0AAD9QNM2"/>
<dbReference type="EMBL" id="JARQWQ010000023">
    <property type="protein sequence ID" value="KAK2564291.1"/>
    <property type="molecule type" value="Genomic_DNA"/>
</dbReference>
<evidence type="ECO:0000313" key="2">
    <source>
        <dbReference type="Proteomes" id="UP001249851"/>
    </source>
</evidence>
<keyword evidence="2" id="KW-1185">Reference proteome</keyword>
<reference evidence="1" key="2">
    <citation type="journal article" date="2023" name="Science">
        <title>Genomic signatures of disease resistance in endangered staghorn corals.</title>
        <authorList>
            <person name="Vollmer S.V."/>
            <person name="Selwyn J.D."/>
            <person name="Despard B.A."/>
            <person name="Roesel C.L."/>
        </authorList>
    </citation>
    <scope>NUCLEOTIDE SEQUENCE</scope>
    <source>
        <strain evidence="1">K2</strain>
    </source>
</reference>
<accession>A0AAD9QNM2</accession>
<sequence length="309" mass="34304">MAPRKRQKNRFLISTFFAIKRNVDEQLALALALNKEYNAKAKKLKCLEAKESNVMFISQQVGKSRKLSPISLNENGDICCSSRSAQRRRSETITAAAKLLHGATSENMIPAYEGLCAALTLNAPLSQLRSAVIKCPRFTNKVLPNIENFIRSVNTLYTGGIARKQKYNAVRSSLTMCSTESGSGRKYINFMKNIPVLKLFTCKNLLRRINEIDIGELIDVRETLCNGLEEEDKGPSPFTDLTADKRRKDKLNWFGKQEGAFKVAVGGDGAPFGKDDQALAWLASFLNCGKHVCSSEENFSLFGANCSED</sequence>
<organism evidence="1 2">
    <name type="scientific">Acropora cervicornis</name>
    <name type="common">Staghorn coral</name>
    <dbReference type="NCBI Taxonomy" id="6130"/>
    <lineage>
        <taxon>Eukaryota</taxon>
        <taxon>Metazoa</taxon>
        <taxon>Cnidaria</taxon>
        <taxon>Anthozoa</taxon>
        <taxon>Hexacorallia</taxon>
        <taxon>Scleractinia</taxon>
        <taxon>Astrocoeniina</taxon>
        <taxon>Acroporidae</taxon>
        <taxon>Acropora</taxon>
    </lineage>
</organism>
<proteinExistence type="predicted"/>
<name>A0AAD9QNM2_ACRCE</name>
<reference evidence="1" key="1">
    <citation type="journal article" date="2023" name="G3 (Bethesda)">
        <title>Whole genome assembly and annotation of the endangered Caribbean coral Acropora cervicornis.</title>
        <authorList>
            <person name="Selwyn J.D."/>
            <person name="Vollmer S.V."/>
        </authorList>
    </citation>
    <scope>NUCLEOTIDE SEQUENCE</scope>
    <source>
        <strain evidence="1">K2</strain>
    </source>
</reference>
<evidence type="ECO:0000313" key="1">
    <source>
        <dbReference type="EMBL" id="KAK2564291.1"/>
    </source>
</evidence>
<protein>
    <submittedName>
        <fullName evidence="1">Uncharacterized protein</fullName>
    </submittedName>
</protein>